<reference evidence="3" key="1">
    <citation type="submission" date="2017-09" db="EMBL/GenBank/DDBJ databases">
        <title>Depth-based differentiation of microbial function through sediment-hosted aquifers and enrichment of novel symbionts in the deep terrestrial subsurface.</title>
        <authorList>
            <person name="Probst A.J."/>
            <person name="Ladd B."/>
            <person name="Jarett J.K."/>
            <person name="Geller-Mcgrath D.E."/>
            <person name="Sieber C.M.K."/>
            <person name="Emerson J.B."/>
            <person name="Anantharaman K."/>
            <person name="Thomas B.C."/>
            <person name="Malmstrom R."/>
            <person name="Stieglmeier M."/>
            <person name="Klingl A."/>
            <person name="Woyke T."/>
            <person name="Ryan C.M."/>
            <person name="Banfield J.F."/>
        </authorList>
    </citation>
    <scope>NUCLEOTIDE SEQUENCE [LARGE SCALE GENOMIC DNA]</scope>
</reference>
<dbReference type="GO" id="GO:0004519">
    <property type="term" value="F:endonuclease activity"/>
    <property type="evidence" value="ECO:0007669"/>
    <property type="project" value="InterPro"/>
</dbReference>
<dbReference type="Gene3D" id="3.10.28.10">
    <property type="entry name" value="Homing endonucleases"/>
    <property type="match status" value="1"/>
</dbReference>
<organism evidence="2 3">
    <name type="scientific">Candidatus Shapirobacteria bacterium CG07_land_8_20_14_0_80_39_12</name>
    <dbReference type="NCBI Taxonomy" id="1974480"/>
    <lineage>
        <taxon>Bacteria</taxon>
        <taxon>Candidatus Shapironibacteriota</taxon>
    </lineage>
</organism>
<dbReference type="Proteomes" id="UP000229559">
    <property type="component" value="Unassembled WGS sequence"/>
</dbReference>
<sequence length="150" mass="17796">MAVYKIFSPWYLVGFTEGEGCFAIIITKHKTKKTKKDACLCFEIELRADDRPILELIQKRLNCGRIVMLNYQRYGWKPHVKFVVKKQQDIFSKVIPFFKQYSLKGKKAKDFELFCQAAQIFRKKEHLSEEGINRLLKIREFMNNRRPISG</sequence>
<dbReference type="Pfam" id="PF00961">
    <property type="entry name" value="LAGLIDADG_1"/>
    <property type="match status" value="1"/>
</dbReference>
<evidence type="ECO:0000259" key="1">
    <source>
        <dbReference type="Pfam" id="PF00961"/>
    </source>
</evidence>
<dbReference type="EMBL" id="PEXA01000010">
    <property type="protein sequence ID" value="PIU33380.1"/>
    <property type="molecule type" value="Genomic_DNA"/>
</dbReference>
<dbReference type="AlphaFoldDB" id="A0A2M6YQL2"/>
<dbReference type="InterPro" id="IPR051289">
    <property type="entry name" value="LAGLIDADG_Endonuclease"/>
</dbReference>
<gene>
    <name evidence="2" type="ORF">COT04_00305</name>
</gene>
<dbReference type="PANTHER" id="PTHR36181">
    <property type="entry name" value="INTRON-ENCODED ENDONUCLEASE AI3-RELATED"/>
    <property type="match status" value="1"/>
</dbReference>
<name>A0A2M6YQL2_9BACT</name>
<protein>
    <recommendedName>
        <fullName evidence="1">Homing endonuclease LAGLIDADG domain-containing protein</fullName>
    </recommendedName>
</protein>
<dbReference type="InterPro" id="IPR004860">
    <property type="entry name" value="LAGLIDADG_dom"/>
</dbReference>
<accession>A0A2M6YQL2</accession>
<feature type="domain" description="Homing endonuclease LAGLIDADG" evidence="1">
    <location>
        <begin position="12"/>
        <end position="117"/>
    </location>
</feature>
<comment type="caution">
    <text evidence="2">The sequence shown here is derived from an EMBL/GenBank/DDBJ whole genome shotgun (WGS) entry which is preliminary data.</text>
</comment>
<proteinExistence type="predicted"/>
<dbReference type="PANTHER" id="PTHR36181:SF4">
    <property type="entry name" value="LAGLIDADG ENDONUCLEASE"/>
    <property type="match status" value="1"/>
</dbReference>
<dbReference type="SUPFAM" id="SSF55608">
    <property type="entry name" value="Homing endonucleases"/>
    <property type="match status" value="1"/>
</dbReference>
<dbReference type="InterPro" id="IPR027434">
    <property type="entry name" value="Homing_endonucl"/>
</dbReference>
<evidence type="ECO:0000313" key="2">
    <source>
        <dbReference type="EMBL" id="PIU33380.1"/>
    </source>
</evidence>
<evidence type="ECO:0000313" key="3">
    <source>
        <dbReference type="Proteomes" id="UP000229559"/>
    </source>
</evidence>